<dbReference type="AlphaFoldDB" id="A0A317NJ01"/>
<evidence type="ECO:0000259" key="1">
    <source>
        <dbReference type="Pfam" id="PF03358"/>
    </source>
</evidence>
<dbReference type="RefSeq" id="WP_208644023.1">
    <property type="nucleotide sequence ID" value="NZ_QGTL01000007.1"/>
</dbReference>
<dbReference type="InterPro" id="IPR005025">
    <property type="entry name" value="FMN_Rdtase-like_dom"/>
</dbReference>
<dbReference type="Proteomes" id="UP000246410">
    <property type="component" value="Unassembled WGS sequence"/>
</dbReference>
<dbReference type="InterPro" id="IPR050712">
    <property type="entry name" value="NAD(P)H-dep_reductase"/>
</dbReference>
<dbReference type="Pfam" id="PF03358">
    <property type="entry name" value="FMN_red"/>
    <property type="match status" value="1"/>
</dbReference>
<dbReference type="EMBL" id="QGTL01000007">
    <property type="protein sequence ID" value="PWV73698.1"/>
    <property type="molecule type" value="Genomic_DNA"/>
</dbReference>
<keyword evidence="3" id="KW-1185">Reference proteome</keyword>
<dbReference type="GO" id="GO:0005829">
    <property type="term" value="C:cytosol"/>
    <property type="evidence" value="ECO:0007669"/>
    <property type="project" value="TreeGrafter"/>
</dbReference>
<name>A0A317NJ01_9NOCA</name>
<accession>A0A317NJ01</accession>
<organism evidence="2 3">
    <name type="scientific">Nocardia neocaledoniensis</name>
    <dbReference type="NCBI Taxonomy" id="236511"/>
    <lineage>
        <taxon>Bacteria</taxon>
        <taxon>Bacillati</taxon>
        <taxon>Actinomycetota</taxon>
        <taxon>Actinomycetes</taxon>
        <taxon>Mycobacteriales</taxon>
        <taxon>Nocardiaceae</taxon>
        <taxon>Nocardia</taxon>
    </lineage>
</organism>
<dbReference type="GO" id="GO:0010181">
    <property type="term" value="F:FMN binding"/>
    <property type="evidence" value="ECO:0007669"/>
    <property type="project" value="TreeGrafter"/>
</dbReference>
<dbReference type="PANTHER" id="PTHR30543:SF21">
    <property type="entry name" value="NAD(P)H-DEPENDENT FMN REDUCTASE LOT6"/>
    <property type="match status" value="1"/>
</dbReference>
<evidence type="ECO:0000313" key="2">
    <source>
        <dbReference type="EMBL" id="PWV73698.1"/>
    </source>
</evidence>
<gene>
    <name evidence="2" type="ORF">DFR69_107329</name>
</gene>
<dbReference type="Gene3D" id="3.40.50.360">
    <property type="match status" value="1"/>
</dbReference>
<protein>
    <submittedName>
        <fullName evidence="2">NAD(P)H-dependent FMN reductase</fullName>
    </submittedName>
</protein>
<dbReference type="PANTHER" id="PTHR30543">
    <property type="entry name" value="CHROMATE REDUCTASE"/>
    <property type="match status" value="1"/>
</dbReference>
<proteinExistence type="predicted"/>
<evidence type="ECO:0000313" key="3">
    <source>
        <dbReference type="Proteomes" id="UP000246410"/>
    </source>
</evidence>
<reference evidence="2 3" key="1">
    <citation type="submission" date="2018-05" db="EMBL/GenBank/DDBJ databases">
        <title>Genomic Encyclopedia of Type Strains, Phase IV (KMG-IV): sequencing the most valuable type-strain genomes for metagenomic binning, comparative biology and taxonomic classification.</title>
        <authorList>
            <person name="Goeker M."/>
        </authorList>
    </citation>
    <scope>NUCLEOTIDE SEQUENCE [LARGE SCALE GENOMIC DNA]</scope>
    <source>
        <strain evidence="2 3">DSM 44717</strain>
    </source>
</reference>
<sequence>MTRILLISGSTRDGSTNTAALRTIAAVAPPSVRTELYAGLRELPAFVPGADPAEYPAVSALRAELAAADAVLICTPEYAGTLPGSIKNLLDWTVGTADLYEKPTAWLTVAVPGRGGGAEATLSTVLGYVGAQIVESACTRLPVLGADVGDDGLVGSAEFRSGARQVLAALVAHTPGE</sequence>
<dbReference type="InterPro" id="IPR029039">
    <property type="entry name" value="Flavoprotein-like_sf"/>
</dbReference>
<comment type="caution">
    <text evidence="2">The sequence shown here is derived from an EMBL/GenBank/DDBJ whole genome shotgun (WGS) entry which is preliminary data.</text>
</comment>
<feature type="domain" description="NADPH-dependent FMN reductase-like" evidence="1">
    <location>
        <begin position="2"/>
        <end position="136"/>
    </location>
</feature>
<dbReference type="SUPFAM" id="SSF52218">
    <property type="entry name" value="Flavoproteins"/>
    <property type="match status" value="1"/>
</dbReference>
<dbReference type="GO" id="GO:0016491">
    <property type="term" value="F:oxidoreductase activity"/>
    <property type="evidence" value="ECO:0007669"/>
    <property type="project" value="InterPro"/>
</dbReference>